<keyword evidence="2 4" id="KW-0378">Hydrolase</keyword>
<keyword evidence="5" id="KW-1185">Reference proteome</keyword>
<sequence length="219" mass="23483">MPTVEQSVQIPVAGVELDADVTVPEQARGVVVFAHGSGSSRHSPRNRYVAEQLRNAGLATVLADLLTREEEEIDARTAEVRFDIDRLAVRTSALADWVTEQETTAGLSIGLFGASTGAAAALVAAAARPEEIGAVVSRGGRPDLAGEWLRLVRQPTLLIVGELDAKVIQLNQRAREKLSGLSRLMIVPHASHLFEEPGTLEKVAQLASAWFVEHLAGRD</sequence>
<gene>
    <name evidence="4" type="ORF">GCM10009744_25810</name>
</gene>
<organism evidence="4 5">
    <name type="scientific">Kribbella alba</name>
    <dbReference type="NCBI Taxonomy" id="190197"/>
    <lineage>
        <taxon>Bacteria</taxon>
        <taxon>Bacillati</taxon>
        <taxon>Actinomycetota</taxon>
        <taxon>Actinomycetes</taxon>
        <taxon>Propionibacteriales</taxon>
        <taxon>Kribbellaceae</taxon>
        <taxon>Kribbella</taxon>
    </lineage>
</organism>
<protein>
    <submittedName>
        <fullName evidence="4">Dienelactone hydrolase family protein</fullName>
    </submittedName>
</protein>
<evidence type="ECO:0000313" key="5">
    <source>
        <dbReference type="Proteomes" id="UP001501319"/>
    </source>
</evidence>
<evidence type="ECO:0000256" key="2">
    <source>
        <dbReference type="ARBA" id="ARBA00022801"/>
    </source>
</evidence>
<proteinExistence type="inferred from homology"/>
<evidence type="ECO:0000256" key="1">
    <source>
        <dbReference type="ARBA" id="ARBA00008645"/>
    </source>
</evidence>
<accession>A0ABN2F8S8</accession>
<comment type="similarity">
    <text evidence="1">Belongs to the AB hydrolase superfamily.</text>
</comment>
<dbReference type="Gene3D" id="3.40.50.1820">
    <property type="entry name" value="alpha/beta hydrolase"/>
    <property type="match status" value="1"/>
</dbReference>
<dbReference type="InterPro" id="IPR002925">
    <property type="entry name" value="Dienelactn_hydro"/>
</dbReference>
<name>A0ABN2F8S8_9ACTN</name>
<dbReference type="RefSeq" id="WP_344111401.1">
    <property type="nucleotide sequence ID" value="NZ_BAAANE010000004.1"/>
</dbReference>
<dbReference type="EMBL" id="BAAANE010000004">
    <property type="protein sequence ID" value="GAA1635719.1"/>
    <property type="molecule type" value="Genomic_DNA"/>
</dbReference>
<dbReference type="InterPro" id="IPR029058">
    <property type="entry name" value="AB_hydrolase_fold"/>
</dbReference>
<comment type="caution">
    <text evidence="4">The sequence shown here is derived from an EMBL/GenBank/DDBJ whole genome shotgun (WGS) entry which is preliminary data.</text>
</comment>
<dbReference type="Proteomes" id="UP001501319">
    <property type="component" value="Unassembled WGS sequence"/>
</dbReference>
<dbReference type="PANTHER" id="PTHR22946">
    <property type="entry name" value="DIENELACTONE HYDROLASE DOMAIN-CONTAINING PROTEIN-RELATED"/>
    <property type="match status" value="1"/>
</dbReference>
<dbReference type="Pfam" id="PF01738">
    <property type="entry name" value="DLH"/>
    <property type="match status" value="1"/>
</dbReference>
<reference evidence="4 5" key="1">
    <citation type="journal article" date="2019" name="Int. J. Syst. Evol. Microbiol.">
        <title>The Global Catalogue of Microorganisms (GCM) 10K type strain sequencing project: providing services to taxonomists for standard genome sequencing and annotation.</title>
        <authorList>
            <consortium name="The Broad Institute Genomics Platform"/>
            <consortium name="The Broad Institute Genome Sequencing Center for Infectious Disease"/>
            <person name="Wu L."/>
            <person name="Ma J."/>
        </authorList>
    </citation>
    <scope>NUCLEOTIDE SEQUENCE [LARGE SCALE GENOMIC DNA]</scope>
    <source>
        <strain evidence="4 5">JCM 14306</strain>
    </source>
</reference>
<feature type="domain" description="Dienelactone hydrolase" evidence="3">
    <location>
        <begin position="20"/>
        <end position="197"/>
    </location>
</feature>
<dbReference type="GO" id="GO:0016787">
    <property type="term" value="F:hydrolase activity"/>
    <property type="evidence" value="ECO:0007669"/>
    <property type="project" value="UniProtKB-KW"/>
</dbReference>
<evidence type="ECO:0000313" key="4">
    <source>
        <dbReference type="EMBL" id="GAA1635719.1"/>
    </source>
</evidence>
<dbReference type="InterPro" id="IPR050261">
    <property type="entry name" value="FrsA_esterase"/>
</dbReference>
<dbReference type="SUPFAM" id="SSF53474">
    <property type="entry name" value="alpha/beta-Hydrolases"/>
    <property type="match status" value="1"/>
</dbReference>
<dbReference type="PANTHER" id="PTHR22946:SF9">
    <property type="entry name" value="POLYKETIDE TRANSFERASE AF380"/>
    <property type="match status" value="1"/>
</dbReference>
<evidence type="ECO:0000259" key="3">
    <source>
        <dbReference type="Pfam" id="PF01738"/>
    </source>
</evidence>